<dbReference type="EMBL" id="CP035495">
    <property type="protein sequence ID" value="QAY62424.1"/>
    <property type="molecule type" value="Genomic_DNA"/>
</dbReference>
<dbReference type="AlphaFoldDB" id="A0A4P6EJ16"/>
<protein>
    <recommendedName>
        <fullName evidence="3">Acetone carboxylase</fullName>
    </recommendedName>
</protein>
<gene>
    <name evidence="1" type="ORF">ET495_03180</name>
</gene>
<evidence type="ECO:0000313" key="2">
    <source>
        <dbReference type="Proteomes" id="UP000291758"/>
    </source>
</evidence>
<evidence type="ECO:0000313" key="1">
    <source>
        <dbReference type="EMBL" id="QAY62424.1"/>
    </source>
</evidence>
<dbReference type="OrthoDB" id="5193525at2"/>
<dbReference type="RefSeq" id="WP_129202544.1">
    <property type="nucleotide sequence ID" value="NZ_CP035495.1"/>
</dbReference>
<reference evidence="1 2" key="1">
    <citation type="submission" date="2019-01" db="EMBL/GenBank/DDBJ databases">
        <title>Genome sequencing of strain 2JSPR-7.</title>
        <authorList>
            <person name="Heo J."/>
            <person name="Kim S.-J."/>
            <person name="Kim J.-S."/>
            <person name="Hong S.-B."/>
            <person name="Kwon S.-W."/>
        </authorList>
    </citation>
    <scope>NUCLEOTIDE SEQUENCE [LARGE SCALE GENOMIC DNA]</scope>
    <source>
        <strain evidence="1 2">2JSPR-7</strain>
    </source>
</reference>
<keyword evidence="2" id="KW-1185">Reference proteome</keyword>
<name>A0A4P6EJ16_9MICO</name>
<accession>A0A4P6EJ16</accession>
<dbReference type="KEGG" id="xyl:ET495_03180"/>
<evidence type="ECO:0008006" key="3">
    <source>
        <dbReference type="Google" id="ProtNLM"/>
    </source>
</evidence>
<sequence>MDLLGSADPVAEGDLVCSAKGCRAPAAWGLLWNNPKIHTPQRRKVWLACDTHRPTLEEFLGRRDYWKQTVPVADLARFDPDARP</sequence>
<dbReference type="Proteomes" id="UP000291758">
    <property type="component" value="Chromosome"/>
</dbReference>
<proteinExistence type="predicted"/>
<organism evidence="1 2">
    <name type="scientific">Xylanimonas allomyrinae</name>
    <dbReference type="NCBI Taxonomy" id="2509459"/>
    <lineage>
        <taxon>Bacteria</taxon>
        <taxon>Bacillati</taxon>
        <taxon>Actinomycetota</taxon>
        <taxon>Actinomycetes</taxon>
        <taxon>Micrococcales</taxon>
        <taxon>Promicromonosporaceae</taxon>
        <taxon>Xylanimonas</taxon>
    </lineage>
</organism>